<accession>A0A194WXJ0</accession>
<feature type="compositionally biased region" description="Polar residues" evidence="12">
    <location>
        <begin position="178"/>
        <end position="198"/>
    </location>
</feature>
<evidence type="ECO:0000256" key="8">
    <source>
        <dbReference type="ARBA" id="ARBA00049003"/>
    </source>
</evidence>
<comment type="similarity">
    <text evidence="7">Belongs to the protein kinase superfamily. CMGC Ser/Thr protein kinase family. Lammer subfamily.</text>
</comment>
<keyword evidence="3" id="KW-0808">Transferase</keyword>
<dbReference type="InterPro" id="IPR051175">
    <property type="entry name" value="CLK_kinases"/>
</dbReference>
<dbReference type="InterPro" id="IPR017441">
    <property type="entry name" value="Protein_kinase_ATP_BS"/>
</dbReference>
<gene>
    <name evidence="14" type="ORF">LY89DRAFT_190512</name>
</gene>
<dbReference type="Gene3D" id="3.30.200.20">
    <property type="entry name" value="Phosphorylase Kinase, domain 1"/>
    <property type="match status" value="1"/>
</dbReference>
<dbReference type="PROSITE" id="PS50011">
    <property type="entry name" value="PROTEIN_KINASE_DOM"/>
    <property type="match status" value="1"/>
</dbReference>
<evidence type="ECO:0000259" key="13">
    <source>
        <dbReference type="PROSITE" id="PS50011"/>
    </source>
</evidence>
<dbReference type="OrthoDB" id="283111at2759"/>
<evidence type="ECO:0000313" key="14">
    <source>
        <dbReference type="EMBL" id="KUJ12701.1"/>
    </source>
</evidence>
<keyword evidence="15" id="KW-1185">Reference proteome</keyword>
<evidence type="ECO:0000256" key="10">
    <source>
        <dbReference type="ARBA" id="ARBA00051680"/>
    </source>
</evidence>
<evidence type="ECO:0000256" key="6">
    <source>
        <dbReference type="ARBA" id="ARBA00022840"/>
    </source>
</evidence>
<dbReference type="CDD" id="cd14134">
    <property type="entry name" value="PKc_CLK"/>
    <property type="match status" value="1"/>
</dbReference>
<keyword evidence="4 11" id="KW-0547">Nucleotide-binding</keyword>
<organism evidence="14 15">
    <name type="scientific">Mollisia scopiformis</name>
    <name type="common">Conifer needle endophyte fungus</name>
    <name type="synonym">Phialocephala scopiformis</name>
    <dbReference type="NCBI Taxonomy" id="149040"/>
    <lineage>
        <taxon>Eukaryota</taxon>
        <taxon>Fungi</taxon>
        <taxon>Dikarya</taxon>
        <taxon>Ascomycota</taxon>
        <taxon>Pezizomycotina</taxon>
        <taxon>Leotiomycetes</taxon>
        <taxon>Helotiales</taxon>
        <taxon>Mollisiaceae</taxon>
        <taxon>Mollisia</taxon>
    </lineage>
</organism>
<dbReference type="Gene3D" id="1.10.510.10">
    <property type="entry name" value="Transferase(Phosphotransferase) domain 1"/>
    <property type="match status" value="1"/>
</dbReference>
<reference evidence="14 15" key="1">
    <citation type="submission" date="2015-10" db="EMBL/GenBank/DDBJ databases">
        <title>Full genome of DAOMC 229536 Phialocephala scopiformis, a fungal endophyte of spruce producing the potent anti-insectan compound rugulosin.</title>
        <authorList>
            <consortium name="DOE Joint Genome Institute"/>
            <person name="Walker A.K."/>
            <person name="Frasz S.L."/>
            <person name="Seifert K.A."/>
            <person name="Miller J.D."/>
            <person name="Mondo S.J."/>
            <person name="Labutti K."/>
            <person name="Lipzen A."/>
            <person name="Dockter R."/>
            <person name="Kennedy M."/>
            <person name="Grigoriev I.V."/>
            <person name="Spatafora J.W."/>
        </authorList>
    </citation>
    <scope>NUCLEOTIDE SEQUENCE [LARGE SCALE GENOMIC DNA]</scope>
    <source>
        <strain evidence="14 15">CBS 120377</strain>
    </source>
</reference>
<feature type="compositionally biased region" description="Polar residues" evidence="12">
    <location>
        <begin position="18"/>
        <end position="36"/>
    </location>
</feature>
<keyword evidence="6 11" id="KW-0067">ATP-binding</keyword>
<dbReference type="Pfam" id="PF00069">
    <property type="entry name" value="Pkinase"/>
    <property type="match status" value="1"/>
</dbReference>
<evidence type="ECO:0000256" key="3">
    <source>
        <dbReference type="ARBA" id="ARBA00022679"/>
    </source>
</evidence>
<dbReference type="PROSITE" id="PS00107">
    <property type="entry name" value="PROTEIN_KINASE_ATP"/>
    <property type="match status" value="1"/>
</dbReference>
<dbReference type="SUPFAM" id="SSF56112">
    <property type="entry name" value="Protein kinase-like (PK-like)"/>
    <property type="match status" value="1"/>
</dbReference>
<dbReference type="FunCoup" id="A0A194WXJ0">
    <property type="interactions" value="710"/>
</dbReference>
<dbReference type="KEGG" id="psco:LY89DRAFT_190512"/>
<keyword evidence="2" id="KW-0723">Serine/threonine-protein kinase</keyword>
<comment type="catalytic activity">
    <reaction evidence="8">
        <text>L-seryl-[protein] + ATP = O-phospho-L-seryl-[protein] + ADP + H(+)</text>
        <dbReference type="Rhea" id="RHEA:17989"/>
        <dbReference type="Rhea" id="RHEA-COMP:9863"/>
        <dbReference type="Rhea" id="RHEA-COMP:11604"/>
        <dbReference type="ChEBI" id="CHEBI:15378"/>
        <dbReference type="ChEBI" id="CHEBI:29999"/>
        <dbReference type="ChEBI" id="CHEBI:30616"/>
        <dbReference type="ChEBI" id="CHEBI:83421"/>
        <dbReference type="ChEBI" id="CHEBI:456216"/>
        <dbReference type="EC" id="2.7.12.1"/>
    </reaction>
</comment>
<feature type="domain" description="Protein kinase" evidence="13">
    <location>
        <begin position="310"/>
        <end position="650"/>
    </location>
</feature>
<feature type="compositionally biased region" description="Polar residues" evidence="12">
    <location>
        <begin position="67"/>
        <end position="78"/>
    </location>
</feature>
<dbReference type="RefSeq" id="XP_018067056.1">
    <property type="nucleotide sequence ID" value="XM_018205699.1"/>
</dbReference>
<dbReference type="GO" id="GO:0004712">
    <property type="term" value="F:protein serine/threonine/tyrosine kinase activity"/>
    <property type="evidence" value="ECO:0007669"/>
    <property type="project" value="UniProtKB-EC"/>
</dbReference>
<evidence type="ECO:0000256" key="7">
    <source>
        <dbReference type="ARBA" id="ARBA00037966"/>
    </source>
</evidence>
<feature type="compositionally biased region" description="Polar residues" evidence="12">
    <location>
        <begin position="138"/>
        <end position="148"/>
    </location>
</feature>
<dbReference type="Proteomes" id="UP000070700">
    <property type="component" value="Unassembled WGS sequence"/>
</dbReference>
<dbReference type="PANTHER" id="PTHR45646:SF11">
    <property type="entry name" value="SERINE_THREONINE-PROTEIN KINASE DOA"/>
    <property type="match status" value="1"/>
</dbReference>
<name>A0A194WXJ0_MOLSC</name>
<dbReference type="EC" id="2.7.12.1" evidence="1"/>
<dbReference type="EMBL" id="KQ947423">
    <property type="protein sequence ID" value="KUJ12701.1"/>
    <property type="molecule type" value="Genomic_DNA"/>
</dbReference>
<evidence type="ECO:0000256" key="9">
    <source>
        <dbReference type="ARBA" id="ARBA00049308"/>
    </source>
</evidence>
<dbReference type="AlphaFoldDB" id="A0A194WXJ0"/>
<dbReference type="GO" id="GO:0043484">
    <property type="term" value="P:regulation of RNA splicing"/>
    <property type="evidence" value="ECO:0007669"/>
    <property type="project" value="TreeGrafter"/>
</dbReference>
<dbReference type="GO" id="GO:0004674">
    <property type="term" value="F:protein serine/threonine kinase activity"/>
    <property type="evidence" value="ECO:0007669"/>
    <property type="project" value="UniProtKB-KW"/>
</dbReference>
<dbReference type="STRING" id="149040.A0A194WXJ0"/>
<dbReference type="PROSITE" id="PS00108">
    <property type="entry name" value="PROTEIN_KINASE_ST"/>
    <property type="match status" value="1"/>
</dbReference>
<dbReference type="PANTHER" id="PTHR45646">
    <property type="entry name" value="SERINE/THREONINE-PROTEIN KINASE DOA-RELATED"/>
    <property type="match status" value="1"/>
</dbReference>
<evidence type="ECO:0000256" key="5">
    <source>
        <dbReference type="ARBA" id="ARBA00022777"/>
    </source>
</evidence>
<dbReference type="InterPro" id="IPR008271">
    <property type="entry name" value="Ser/Thr_kinase_AS"/>
</dbReference>
<evidence type="ECO:0000256" key="12">
    <source>
        <dbReference type="SAM" id="MobiDB-lite"/>
    </source>
</evidence>
<dbReference type="GO" id="GO:0005634">
    <property type="term" value="C:nucleus"/>
    <property type="evidence" value="ECO:0007669"/>
    <property type="project" value="TreeGrafter"/>
</dbReference>
<dbReference type="InterPro" id="IPR000719">
    <property type="entry name" value="Prot_kinase_dom"/>
</dbReference>
<proteinExistence type="inferred from homology"/>
<feature type="compositionally biased region" description="Low complexity" evidence="12">
    <location>
        <begin position="83"/>
        <end position="95"/>
    </location>
</feature>
<feature type="region of interest" description="Disordered" evidence="12">
    <location>
        <begin position="210"/>
        <end position="274"/>
    </location>
</feature>
<keyword evidence="5 14" id="KW-0418">Kinase</keyword>
<evidence type="ECO:0000256" key="11">
    <source>
        <dbReference type="PROSITE-ProRule" id="PRU10141"/>
    </source>
</evidence>
<evidence type="ECO:0000256" key="4">
    <source>
        <dbReference type="ARBA" id="ARBA00022741"/>
    </source>
</evidence>
<evidence type="ECO:0000256" key="2">
    <source>
        <dbReference type="ARBA" id="ARBA00022527"/>
    </source>
</evidence>
<dbReference type="InterPro" id="IPR011009">
    <property type="entry name" value="Kinase-like_dom_sf"/>
</dbReference>
<feature type="compositionally biased region" description="Polar residues" evidence="12">
    <location>
        <begin position="48"/>
        <end position="59"/>
    </location>
</feature>
<dbReference type="GeneID" id="28815425"/>
<protein>
    <recommendedName>
        <fullName evidence="1">dual-specificity kinase</fullName>
        <ecNumber evidence="1">2.7.12.1</ecNumber>
    </recommendedName>
</protein>
<feature type="compositionally biased region" description="Low complexity" evidence="12">
    <location>
        <begin position="210"/>
        <end position="222"/>
    </location>
</feature>
<dbReference type="FunFam" id="1.10.510.10:FF:000612">
    <property type="entry name" value="Serine/threonine-protein kinase AFC2"/>
    <property type="match status" value="1"/>
</dbReference>
<dbReference type="InParanoid" id="A0A194WXJ0"/>
<dbReference type="SMART" id="SM00220">
    <property type="entry name" value="S_TKc"/>
    <property type="match status" value="1"/>
</dbReference>
<evidence type="ECO:0000313" key="15">
    <source>
        <dbReference type="Proteomes" id="UP000070700"/>
    </source>
</evidence>
<sequence length="693" mass="77452">MSTPSTLPPHHPNYGYSHHQNYQSNSGYRANNTLLNGGSRLGAPYTLPTPSSNGTSANSVAAADPTRISQNTAHSSSRPETKPAAMPASSSVSVPKQNPKKRQRSREREPDWHKFYKNGLPKEVIVIDDSPTPEPSASVLSNTQNARSVNGGARHAAKRRKGDDVGSVYDPVYHLGPSHSNNQSPEYKDSSGSTISTDRTTSAIHTTAATSLGSHSSNGHNGYEAVDVQPGQKRKRTATRLQVATEAKKRDLETNGDAFTNYRPPPRPPIKAPDVQVKQVADNSYTKNSKVDDDDGHYIVVPESDLTERYQVTKLLGQGTFGKVVQARDRKRNKQVAIKIIRSVQKYRDASRIELRVLSTLKANDHENRNRCIHLRDCFDYRGHICIVMDLLGQSVFDFLKGNAFVPFPNSQIQSFARQLFTSVAFLHDLNLIHTDLKPENILLCDSAYQAFTYSRRIPSSSSTVNRQAAQRKVLLDTEIRLIDFGSATFQDEYHSSVVSTRHYRAPEIILGLGWSFPCDIWSIGCILVEFFTGDALFQTHDNLEHLAMMEAVVGKRVPMPLVQQVNGLAKRSGGNPAAKFFKRLKLDYPQQETTRASRRFVKAMKRLEEIIPDNNNKFLNNFLDLLKRIFVYDPADRITAKQALQHQWFKEAATPDDGTEATKIRLQRQQASEEAAALTAMATQSRQNGYRH</sequence>
<dbReference type="GO" id="GO:0005524">
    <property type="term" value="F:ATP binding"/>
    <property type="evidence" value="ECO:0007669"/>
    <property type="project" value="UniProtKB-UniRule"/>
</dbReference>
<evidence type="ECO:0000256" key="1">
    <source>
        <dbReference type="ARBA" id="ARBA00013203"/>
    </source>
</evidence>
<feature type="region of interest" description="Disordered" evidence="12">
    <location>
        <begin position="1"/>
        <end position="198"/>
    </location>
</feature>
<feature type="binding site" evidence="11">
    <location>
        <position position="339"/>
    </location>
    <ligand>
        <name>ATP</name>
        <dbReference type="ChEBI" id="CHEBI:30616"/>
    </ligand>
</feature>
<comment type="catalytic activity">
    <reaction evidence="10">
        <text>L-tyrosyl-[protein] + ATP = O-phospho-L-tyrosyl-[protein] + ADP + H(+)</text>
        <dbReference type="Rhea" id="RHEA:10596"/>
        <dbReference type="Rhea" id="RHEA-COMP:10136"/>
        <dbReference type="Rhea" id="RHEA-COMP:20101"/>
        <dbReference type="ChEBI" id="CHEBI:15378"/>
        <dbReference type="ChEBI" id="CHEBI:30616"/>
        <dbReference type="ChEBI" id="CHEBI:46858"/>
        <dbReference type="ChEBI" id="CHEBI:61978"/>
        <dbReference type="ChEBI" id="CHEBI:456216"/>
        <dbReference type="EC" id="2.7.12.1"/>
    </reaction>
</comment>
<feature type="compositionally biased region" description="Pro residues" evidence="12">
    <location>
        <begin position="1"/>
        <end position="11"/>
    </location>
</feature>
<comment type="catalytic activity">
    <reaction evidence="9">
        <text>L-threonyl-[protein] + ATP = O-phospho-L-threonyl-[protein] + ADP + H(+)</text>
        <dbReference type="Rhea" id="RHEA:46608"/>
        <dbReference type="Rhea" id="RHEA-COMP:11060"/>
        <dbReference type="Rhea" id="RHEA-COMP:11605"/>
        <dbReference type="ChEBI" id="CHEBI:15378"/>
        <dbReference type="ChEBI" id="CHEBI:30013"/>
        <dbReference type="ChEBI" id="CHEBI:30616"/>
        <dbReference type="ChEBI" id="CHEBI:61977"/>
        <dbReference type="ChEBI" id="CHEBI:456216"/>
        <dbReference type="EC" id="2.7.12.1"/>
    </reaction>
</comment>